<accession>A0A1A6GL71</accession>
<dbReference type="GO" id="GO:0046976">
    <property type="term" value="F:histone H3K27 methyltransferase activity"/>
    <property type="evidence" value="ECO:0007669"/>
    <property type="project" value="TreeGrafter"/>
</dbReference>
<proteinExistence type="predicted"/>
<evidence type="ECO:0000313" key="4">
    <source>
        <dbReference type="EMBL" id="OBS66956.1"/>
    </source>
</evidence>
<dbReference type="PANTHER" id="PTHR45747">
    <property type="entry name" value="HISTONE-LYSINE N-METHYLTRANSFERASE E(Z)"/>
    <property type="match status" value="1"/>
</dbReference>
<dbReference type="GO" id="GO:0031507">
    <property type="term" value="P:heterochromatin formation"/>
    <property type="evidence" value="ECO:0007669"/>
    <property type="project" value="TreeGrafter"/>
</dbReference>
<dbReference type="Pfam" id="PF00856">
    <property type="entry name" value="SET"/>
    <property type="match status" value="1"/>
</dbReference>
<protein>
    <recommendedName>
        <fullName evidence="3">SET domain-containing protein</fullName>
    </recommendedName>
</protein>
<evidence type="ECO:0000256" key="2">
    <source>
        <dbReference type="ARBA" id="ARBA00023163"/>
    </source>
</evidence>
<sequence>MWGEVVLEPRCLESSWSQRVQCQHVSPLRKKKRTQQLWVAHCRKIQPKRPKTTFLETGAKHNVTSSNVHATWLSESVTLTSVSHVELLTTGTARTCPAMTAVFSGTLKSTYCCHHLMSQDGGSLSKFLCRKNESISEYCGEIISQDEADRRGKVYDKHTCSFLFVLNNDITHKGNKIHFANNSVSPNCYGKVVMVNAGHRICIFAKSCPD</sequence>
<evidence type="ECO:0000256" key="1">
    <source>
        <dbReference type="ARBA" id="ARBA00023015"/>
    </source>
</evidence>
<reference evidence="4 5" key="1">
    <citation type="submission" date="2016-06" db="EMBL/GenBank/DDBJ databases">
        <title>The Draft Genome Sequence and Annotation of the Desert Woodrat Neotoma lepida.</title>
        <authorList>
            <person name="Campbell M."/>
            <person name="Oakeson K.F."/>
            <person name="Yandell M."/>
            <person name="Halpert J.R."/>
            <person name="Dearing D."/>
        </authorList>
    </citation>
    <scope>NUCLEOTIDE SEQUENCE [LARGE SCALE GENOMIC DNA]</scope>
    <source>
        <strain evidence="4">417</strain>
        <tissue evidence="4">Liver</tissue>
    </source>
</reference>
<dbReference type="OrthoDB" id="308383at2759"/>
<evidence type="ECO:0000259" key="3">
    <source>
        <dbReference type="Pfam" id="PF00856"/>
    </source>
</evidence>
<dbReference type="InterPro" id="IPR045318">
    <property type="entry name" value="EZH1/2-like"/>
</dbReference>
<dbReference type="AlphaFoldDB" id="A0A1A6GL71"/>
<organism evidence="4 5">
    <name type="scientific">Neotoma lepida</name>
    <name type="common">Desert woodrat</name>
    <dbReference type="NCBI Taxonomy" id="56216"/>
    <lineage>
        <taxon>Eukaryota</taxon>
        <taxon>Metazoa</taxon>
        <taxon>Chordata</taxon>
        <taxon>Craniata</taxon>
        <taxon>Vertebrata</taxon>
        <taxon>Euteleostomi</taxon>
        <taxon>Mammalia</taxon>
        <taxon>Eutheria</taxon>
        <taxon>Euarchontoglires</taxon>
        <taxon>Glires</taxon>
        <taxon>Rodentia</taxon>
        <taxon>Myomorpha</taxon>
        <taxon>Muroidea</taxon>
        <taxon>Cricetidae</taxon>
        <taxon>Neotominae</taxon>
        <taxon>Neotoma</taxon>
    </lineage>
</organism>
<dbReference type="Gene3D" id="2.170.270.10">
    <property type="entry name" value="SET domain"/>
    <property type="match status" value="1"/>
</dbReference>
<gene>
    <name evidence="4" type="ORF">A6R68_04497</name>
</gene>
<dbReference type="EMBL" id="LZPO01087167">
    <property type="protein sequence ID" value="OBS66956.1"/>
    <property type="molecule type" value="Genomic_DNA"/>
</dbReference>
<keyword evidence="2" id="KW-0804">Transcription</keyword>
<keyword evidence="5" id="KW-1185">Reference proteome</keyword>
<keyword evidence="1" id="KW-0805">Transcription regulation</keyword>
<dbReference type="InterPro" id="IPR001214">
    <property type="entry name" value="SET_dom"/>
</dbReference>
<comment type="caution">
    <text evidence="4">The sequence shown here is derived from an EMBL/GenBank/DDBJ whole genome shotgun (WGS) entry which is preliminary data.</text>
</comment>
<dbReference type="GO" id="GO:0003682">
    <property type="term" value="F:chromatin binding"/>
    <property type="evidence" value="ECO:0007669"/>
    <property type="project" value="TreeGrafter"/>
</dbReference>
<dbReference type="GO" id="GO:0035098">
    <property type="term" value="C:ESC/E(Z) complex"/>
    <property type="evidence" value="ECO:0007669"/>
    <property type="project" value="TreeGrafter"/>
</dbReference>
<dbReference type="STRING" id="56216.A0A1A6GL71"/>
<dbReference type="SUPFAM" id="SSF82199">
    <property type="entry name" value="SET domain"/>
    <property type="match status" value="1"/>
</dbReference>
<feature type="non-terminal residue" evidence="4">
    <location>
        <position position="210"/>
    </location>
</feature>
<dbReference type="PANTHER" id="PTHR45747:SF4">
    <property type="entry name" value="HISTONE-LYSINE N-METHYLTRANSFERASE E(Z)"/>
    <property type="match status" value="1"/>
</dbReference>
<feature type="domain" description="SET" evidence="3">
    <location>
        <begin position="130"/>
        <end position="206"/>
    </location>
</feature>
<evidence type="ECO:0000313" key="5">
    <source>
        <dbReference type="Proteomes" id="UP000092124"/>
    </source>
</evidence>
<dbReference type="InterPro" id="IPR046341">
    <property type="entry name" value="SET_dom_sf"/>
</dbReference>
<dbReference type="Proteomes" id="UP000092124">
    <property type="component" value="Unassembled WGS sequence"/>
</dbReference>
<name>A0A1A6GL71_NEOLE</name>